<evidence type="ECO:0000256" key="2">
    <source>
        <dbReference type="ARBA" id="ARBA00022475"/>
    </source>
</evidence>
<dbReference type="PANTHER" id="PTHR42734:SF9">
    <property type="entry name" value="ZINC IMPORT ATP-BINDING PROTEIN ZNUC"/>
    <property type="match status" value="1"/>
</dbReference>
<evidence type="ECO:0000259" key="11">
    <source>
        <dbReference type="PROSITE" id="PS50893"/>
    </source>
</evidence>
<evidence type="ECO:0000313" key="12">
    <source>
        <dbReference type="EMBL" id="OIQ77701.1"/>
    </source>
</evidence>
<dbReference type="InterPro" id="IPR027417">
    <property type="entry name" value="P-loop_NTPase"/>
</dbReference>
<organism evidence="12">
    <name type="scientific">mine drainage metagenome</name>
    <dbReference type="NCBI Taxonomy" id="410659"/>
    <lineage>
        <taxon>unclassified sequences</taxon>
        <taxon>metagenomes</taxon>
        <taxon>ecological metagenomes</taxon>
    </lineage>
</organism>
<dbReference type="AlphaFoldDB" id="A0A1J5QP15"/>
<sequence>MARRRRTVGMAKSLRGENELLQYNIHPLHETLVANTEPLIRMEGVSVRRNGVLLLDAVSLAVRPRRIVTLVGPNGAGKTTLVRVLLGLIAPETGLVRRRNDALVIGYVPQRFQPPPALPMDVDGFLRLAGASTAAQREQVLDSIGAGGLLRRPLRALSGGEMQRVLLARALLRKPDPLVLDEPAQGLDVHGQQELYALIVRLRDTAGCGVLMISHDLHLVMAATDEVVCLERHVCCAGKPEDIGAHPEYQRLFGRDLAGLAPYRHRHDHHHDLHGDVVPDPQRCSAQGERRG</sequence>
<keyword evidence="1" id="KW-0813">Transport</keyword>
<dbReference type="InterPro" id="IPR017871">
    <property type="entry name" value="ABC_transporter-like_CS"/>
</dbReference>
<evidence type="ECO:0000256" key="8">
    <source>
        <dbReference type="ARBA" id="ARBA00023065"/>
    </source>
</evidence>
<name>A0A1J5QP15_9ZZZZ</name>
<dbReference type="Gene3D" id="3.40.50.300">
    <property type="entry name" value="P-loop containing nucleotide triphosphate hydrolases"/>
    <property type="match status" value="1"/>
</dbReference>
<dbReference type="SMART" id="SM00382">
    <property type="entry name" value="AAA"/>
    <property type="match status" value="1"/>
</dbReference>
<keyword evidence="9" id="KW-0472">Membrane</keyword>
<keyword evidence="8" id="KW-0406">Ion transport</keyword>
<evidence type="ECO:0000256" key="10">
    <source>
        <dbReference type="SAM" id="MobiDB-lite"/>
    </source>
</evidence>
<protein>
    <submittedName>
        <fullName evidence="12">Zinc import ATP-binding protein ZnuC</fullName>
        <ecNumber evidence="12">3.6.3.-</ecNumber>
    </submittedName>
</protein>
<dbReference type="InterPro" id="IPR003593">
    <property type="entry name" value="AAA+_ATPase"/>
</dbReference>
<comment type="caution">
    <text evidence="12">The sequence shown here is derived from an EMBL/GenBank/DDBJ whole genome shotgun (WGS) entry which is preliminary data.</text>
</comment>
<keyword evidence="7" id="KW-1278">Translocase</keyword>
<evidence type="ECO:0000256" key="5">
    <source>
        <dbReference type="ARBA" id="ARBA00022840"/>
    </source>
</evidence>
<accession>A0A1J5QP15</accession>
<dbReference type="GO" id="GO:0010043">
    <property type="term" value="P:response to zinc ion"/>
    <property type="evidence" value="ECO:0007669"/>
    <property type="project" value="TreeGrafter"/>
</dbReference>
<dbReference type="SUPFAM" id="SSF52540">
    <property type="entry name" value="P-loop containing nucleoside triphosphate hydrolases"/>
    <property type="match status" value="1"/>
</dbReference>
<evidence type="ECO:0000256" key="7">
    <source>
        <dbReference type="ARBA" id="ARBA00022967"/>
    </source>
</evidence>
<proteinExistence type="predicted"/>
<evidence type="ECO:0000256" key="4">
    <source>
        <dbReference type="ARBA" id="ARBA00022833"/>
    </source>
</evidence>
<dbReference type="Pfam" id="PF00005">
    <property type="entry name" value="ABC_tran"/>
    <property type="match status" value="1"/>
</dbReference>
<dbReference type="GO" id="GO:0016887">
    <property type="term" value="F:ATP hydrolysis activity"/>
    <property type="evidence" value="ECO:0007669"/>
    <property type="project" value="InterPro"/>
</dbReference>
<dbReference type="PANTHER" id="PTHR42734">
    <property type="entry name" value="METAL TRANSPORT SYSTEM ATP-BINDING PROTEIN TM_0124-RELATED"/>
    <property type="match status" value="1"/>
</dbReference>
<keyword evidence="6" id="KW-0864">Zinc transport</keyword>
<evidence type="ECO:0000256" key="6">
    <source>
        <dbReference type="ARBA" id="ARBA00022906"/>
    </source>
</evidence>
<evidence type="ECO:0000256" key="9">
    <source>
        <dbReference type="ARBA" id="ARBA00023136"/>
    </source>
</evidence>
<keyword evidence="5 12" id="KW-0067">ATP-binding</keyword>
<dbReference type="GO" id="GO:0006829">
    <property type="term" value="P:zinc ion transport"/>
    <property type="evidence" value="ECO:0007669"/>
    <property type="project" value="UniProtKB-KW"/>
</dbReference>
<feature type="region of interest" description="Disordered" evidence="10">
    <location>
        <begin position="268"/>
        <end position="292"/>
    </location>
</feature>
<feature type="domain" description="ABC transporter" evidence="11">
    <location>
        <begin position="40"/>
        <end position="256"/>
    </location>
</feature>
<dbReference type="EMBL" id="MLJW01001555">
    <property type="protein sequence ID" value="OIQ77701.1"/>
    <property type="molecule type" value="Genomic_DNA"/>
</dbReference>
<keyword evidence="12" id="KW-0378">Hydrolase</keyword>
<dbReference type="InterPro" id="IPR003439">
    <property type="entry name" value="ABC_transporter-like_ATP-bd"/>
</dbReference>
<dbReference type="GO" id="GO:0005524">
    <property type="term" value="F:ATP binding"/>
    <property type="evidence" value="ECO:0007669"/>
    <property type="project" value="UniProtKB-KW"/>
</dbReference>
<dbReference type="PROSITE" id="PS00211">
    <property type="entry name" value="ABC_TRANSPORTER_1"/>
    <property type="match status" value="1"/>
</dbReference>
<keyword evidence="4" id="KW-0862">Zinc</keyword>
<gene>
    <name evidence="12" type="primary">znuC_3</name>
    <name evidence="12" type="ORF">GALL_406020</name>
</gene>
<dbReference type="EC" id="3.6.3.-" evidence="12"/>
<reference evidence="12" key="1">
    <citation type="submission" date="2016-10" db="EMBL/GenBank/DDBJ databases">
        <title>Sequence of Gallionella enrichment culture.</title>
        <authorList>
            <person name="Poehlein A."/>
            <person name="Muehling M."/>
            <person name="Daniel R."/>
        </authorList>
    </citation>
    <scope>NUCLEOTIDE SEQUENCE</scope>
</reference>
<dbReference type="PROSITE" id="PS50893">
    <property type="entry name" value="ABC_TRANSPORTER_2"/>
    <property type="match status" value="1"/>
</dbReference>
<keyword evidence="3" id="KW-0547">Nucleotide-binding</keyword>
<keyword evidence="2" id="KW-1003">Cell membrane</keyword>
<dbReference type="InterPro" id="IPR050153">
    <property type="entry name" value="Metal_Ion_Import_ABC"/>
</dbReference>
<evidence type="ECO:0000256" key="1">
    <source>
        <dbReference type="ARBA" id="ARBA00022448"/>
    </source>
</evidence>
<evidence type="ECO:0000256" key="3">
    <source>
        <dbReference type="ARBA" id="ARBA00022741"/>
    </source>
</evidence>